<dbReference type="Gene3D" id="1.10.10.10">
    <property type="entry name" value="Winged helix-like DNA-binding domain superfamily/Winged helix DNA-binding domain"/>
    <property type="match status" value="1"/>
</dbReference>
<protein>
    <submittedName>
        <fullName evidence="7">LysR family transcriptional regulator</fullName>
    </submittedName>
</protein>
<dbReference type="EMBL" id="CP091139">
    <property type="protein sequence ID" value="UUT34649.1"/>
    <property type="molecule type" value="Genomic_DNA"/>
</dbReference>
<evidence type="ECO:0000313" key="8">
    <source>
        <dbReference type="Proteomes" id="UP001054811"/>
    </source>
</evidence>
<keyword evidence="2" id="KW-0805">Transcription regulation</keyword>
<evidence type="ECO:0000256" key="3">
    <source>
        <dbReference type="ARBA" id="ARBA00023125"/>
    </source>
</evidence>
<reference evidence="7" key="1">
    <citation type="submission" date="2022-01" db="EMBL/GenBank/DDBJ databases">
        <title>Microbacterium eymi and Microbacterium rhizovicinus sp. nov., isolated from the rhizospheric soil of Elymus tsukushiensis, a plant native to the Dokdo Islands, Republic of Korea.</title>
        <authorList>
            <person name="Hwang Y.J."/>
        </authorList>
    </citation>
    <scope>NUCLEOTIDE SEQUENCE</scope>
    <source>
        <strain evidence="7">KUDC0405</strain>
    </source>
</reference>
<dbReference type="InterPro" id="IPR036390">
    <property type="entry name" value="WH_DNA-bd_sf"/>
</dbReference>
<feature type="domain" description="HTH lysR-type" evidence="6">
    <location>
        <begin position="4"/>
        <end position="62"/>
    </location>
</feature>
<dbReference type="InterPro" id="IPR036388">
    <property type="entry name" value="WH-like_DNA-bd_sf"/>
</dbReference>
<keyword evidence="4" id="KW-0804">Transcription</keyword>
<dbReference type="Gene3D" id="3.40.190.10">
    <property type="entry name" value="Periplasmic binding protein-like II"/>
    <property type="match status" value="2"/>
</dbReference>
<organism evidence="7 8">
    <name type="scientific">Microbacterium elymi</name>
    <dbReference type="NCBI Taxonomy" id="2909587"/>
    <lineage>
        <taxon>Bacteria</taxon>
        <taxon>Bacillati</taxon>
        <taxon>Actinomycetota</taxon>
        <taxon>Actinomycetes</taxon>
        <taxon>Micrococcales</taxon>
        <taxon>Microbacteriaceae</taxon>
        <taxon>Microbacterium</taxon>
    </lineage>
</organism>
<feature type="compositionally biased region" description="Basic residues" evidence="5">
    <location>
        <begin position="285"/>
        <end position="304"/>
    </location>
</feature>
<evidence type="ECO:0000256" key="4">
    <source>
        <dbReference type="ARBA" id="ARBA00023163"/>
    </source>
</evidence>
<dbReference type="PRINTS" id="PR00039">
    <property type="entry name" value="HTHLYSR"/>
</dbReference>
<keyword evidence="3" id="KW-0238">DNA-binding</keyword>
<dbReference type="InterPro" id="IPR000847">
    <property type="entry name" value="LysR_HTH_N"/>
</dbReference>
<dbReference type="Pfam" id="PF00126">
    <property type="entry name" value="HTH_1"/>
    <property type="match status" value="1"/>
</dbReference>
<comment type="similarity">
    <text evidence="1">Belongs to the LysR transcriptional regulatory family.</text>
</comment>
<sequence>MHDVTLRQLQYFVAVVDHGSVTAAAKAQHISQAALSMAVAQLENTLEADLLIRTRSKRVVPTPRGYLFAAHARRVLDTVGEALDVVADSVTALTGTLRIGSSFTLSPRLIPELITRFDREHPQVTVEFVEGSAHDIQEEVRMGRLDLCLVYSQQADDDLRQDHLADVRLHLVLPAEHPLAARTEVDVADFIELDAILLSVPPTIERLIEQAAGGRRRAADPLFQRQHPDDLLARGPRLRVLPGQQPARHQRHLRRPPGPLHPRPRHGGHEFHRRADRRPPPRPAPRARRHRRADRRLRHARAGIRHPSDVRGLP</sequence>
<dbReference type="InterPro" id="IPR005119">
    <property type="entry name" value="LysR_subst-bd"/>
</dbReference>
<dbReference type="SUPFAM" id="SSF53850">
    <property type="entry name" value="Periplasmic binding protein-like II"/>
    <property type="match status" value="1"/>
</dbReference>
<evidence type="ECO:0000259" key="6">
    <source>
        <dbReference type="PROSITE" id="PS50931"/>
    </source>
</evidence>
<dbReference type="InterPro" id="IPR050950">
    <property type="entry name" value="HTH-type_LysR_regulators"/>
</dbReference>
<dbReference type="SUPFAM" id="SSF46785">
    <property type="entry name" value="Winged helix' DNA-binding domain"/>
    <property type="match status" value="1"/>
</dbReference>
<dbReference type="PROSITE" id="PS50931">
    <property type="entry name" value="HTH_LYSR"/>
    <property type="match status" value="1"/>
</dbReference>
<evidence type="ECO:0000256" key="1">
    <source>
        <dbReference type="ARBA" id="ARBA00009437"/>
    </source>
</evidence>
<gene>
    <name evidence="7" type="ORF">L2X98_29625</name>
</gene>
<feature type="compositionally biased region" description="Basic residues" evidence="5">
    <location>
        <begin position="262"/>
        <end position="276"/>
    </location>
</feature>
<proteinExistence type="inferred from homology"/>
<feature type="region of interest" description="Disordered" evidence="5">
    <location>
        <begin position="215"/>
        <end position="314"/>
    </location>
</feature>
<dbReference type="Proteomes" id="UP001054811">
    <property type="component" value="Chromosome"/>
</dbReference>
<keyword evidence="8" id="KW-1185">Reference proteome</keyword>
<dbReference type="Pfam" id="PF03466">
    <property type="entry name" value="LysR_substrate"/>
    <property type="match status" value="1"/>
</dbReference>
<evidence type="ECO:0000256" key="2">
    <source>
        <dbReference type="ARBA" id="ARBA00023015"/>
    </source>
</evidence>
<dbReference type="CDD" id="cd05466">
    <property type="entry name" value="PBP2_LTTR_substrate"/>
    <property type="match status" value="1"/>
</dbReference>
<evidence type="ECO:0000313" key="7">
    <source>
        <dbReference type="EMBL" id="UUT34649.1"/>
    </source>
</evidence>
<name>A0ABY5NHR6_9MICO</name>
<dbReference type="PANTHER" id="PTHR30419">
    <property type="entry name" value="HTH-TYPE TRANSCRIPTIONAL REGULATOR YBHD"/>
    <property type="match status" value="1"/>
</dbReference>
<evidence type="ECO:0000256" key="5">
    <source>
        <dbReference type="SAM" id="MobiDB-lite"/>
    </source>
</evidence>
<accession>A0ABY5NHR6</accession>